<evidence type="ECO:0000256" key="9">
    <source>
        <dbReference type="ARBA" id="ARBA00023136"/>
    </source>
</evidence>
<keyword evidence="8 10" id="KW-1133">Transmembrane helix</keyword>
<dbReference type="AlphaFoldDB" id="C7LZD9"/>
<keyword evidence="10" id="KW-1003">Cell membrane</keyword>
<dbReference type="SUPFAM" id="SSF81665">
    <property type="entry name" value="Calcium ATPase, transmembrane domain M"/>
    <property type="match status" value="1"/>
</dbReference>
<dbReference type="GO" id="GO:0016887">
    <property type="term" value="F:ATP hydrolysis activity"/>
    <property type="evidence" value="ECO:0007669"/>
    <property type="project" value="InterPro"/>
</dbReference>
<dbReference type="NCBIfam" id="TIGR01525">
    <property type="entry name" value="ATPase-IB_hvy"/>
    <property type="match status" value="1"/>
</dbReference>
<dbReference type="EMBL" id="CP001631">
    <property type="protein sequence ID" value="ACU54097.1"/>
    <property type="molecule type" value="Genomic_DNA"/>
</dbReference>
<dbReference type="InterPro" id="IPR006121">
    <property type="entry name" value="HMA_dom"/>
</dbReference>
<evidence type="ECO:0000256" key="1">
    <source>
        <dbReference type="ARBA" id="ARBA00004651"/>
    </source>
</evidence>
<dbReference type="PROSITE" id="PS01047">
    <property type="entry name" value="HMA_1"/>
    <property type="match status" value="1"/>
</dbReference>
<dbReference type="InterPro" id="IPR027256">
    <property type="entry name" value="P-typ_ATPase_IB"/>
</dbReference>
<dbReference type="GO" id="GO:0005886">
    <property type="term" value="C:plasma membrane"/>
    <property type="evidence" value="ECO:0007669"/>
    <property type="project" value="UniProtKB-SubCell"/>
</dbReference>
<keyword evidence="14" id="KW-1185">Reference proteome</keyword>
<proteinExistence type="inferred from homology"/>
<dbReference type="Pfam" id="PF00702">
    <property type="entry name" value="Hydrolase"/>
    <property type="match status" value="1"/>
</dbReference>
<dbReference type="FunFam" id="3.30.70.100:FF:000005">
    <property type="entry name" value="Copper-exporting P-type ATPase A"/>
    <property type="match status" value="1"/>
</dbReference>
<dbReference type="InterPro" id="IPR023298">
    <property type="entry name" value="ATPase_P-typ_TM_dom_sf"/>
</dbReference>
<feature type="transmembrane region" description="Helical" evidence="10">
    <location>
        <begin position="119"/>
        <end position="138"/>
    </location>
</feature>
<dbReference type="GO" id="GO:0043682">
    <property type="term" value="F:P-type divalent copper transporter activity"/>
    <property type="evidence" value="ECO:0007669"/>
    <property type="project" value="TreeGrafter"/>
</dbReference>
<sequence length="719" mass="74529">MSPQTDAPSGPHEEVALRVSGMTCTSCALRIERSLDKLPTVDADVNFATGKAEVRFDPAVVDLAEILRAVRRSGYDATVALSSDASPRFHWWAIALAALVAAGAMVAPPTQLARDVELVATLVVLATAGRPFFVAAWNAARHRSVTMDTLVALGAGVAMTASAIVTVAGLQHEPTYFDAAAMIVAFIGIGKLLEERWTRRARAGLDALEELSRRTLARIDDDGSLHEVPLGELEAHDRVLVRPGDIVPADARVLDGDAAVDGALRTGRRDLRRVGPGDEVLGGDAVVGSSLTIELDAPARLGLVVELARLVEVAQHRRARLATLADRVSARFVPAVIAVAVVVAFVRLAIGAPVAIALSSAIAVVVVACPCAMGLATPIAFLVASTRAAARGIVLEHPDALEHATSIDTVVLDRTGTITEADLVAHWPERVALSERRLVAALAARSRHPVSRALSRVEGDPANASGDGNDPEPVVEHVVETPGVGVTGRVDGHEIAIGSPASVGATGVDPAASERAVFVRIDDQSPIVIELAERTREGTAATVAALHRLGARVILATGDSRPTLADEAREFGIDDVAIGLDPTAKVALVTKLRADGHHVAMVGDGTNDAAALATSDLGIALGGGTHLAQANADAVLLGDDIAMVPTVLDLARRTVRTIRQNLGWALGYNVIAIPAAAAGLLSPMVAAALMAMSSLVVVGNALRLDVRESAGASGTTEVR</sequence>
<feature type="domain" description="HMA" evidence="12">
    <location>
        <begin position="13"/>
        <end position="78"/>
    </location>
</feature>
<dbReference type="InterPro" id="IPR017969">
    <property type="entry name" value="Heavy-metal-associated_CS"/>
</dbReference>
<dbReference type="HOGENOM" id="CLU_001771_0_3_11"/>
<dbReference type="InterPro" id="IPR008250">
    <property type="entry name" value="ATPase_P-typ_transduc_dom_A_sf"/>
</dbReference>
<keyword evidence="9 10" id="KW-0472">Membrane</keyword>
<dbReference type="eggNOG" id="COG2217">
    <property type="taxonomic scope" value="Bacteria"/>
</dbReference>
<evidence type="ECO:0000256" key="8">
    <source>
        <dbReference type="ARBA" id="ARBA00022989"/>
    </source>
</evidence>
<dbReference type="SUPFAM" id="SSF56784">
    <property type="entry name" value="HAD-like"/>
    <property type="match status" value="1"/>
</dbReference>
<dbReference type="GO" id="GO:0055070">
    <property type="term" value="P:copper ion homeostasis"/>
    <property type="evidence" value="ECO:0007669"/>
    <property type="project" value="TreeGrafter"/>
</dbReference>
<dbReference type="Pfam" id="PF00122">
    <property type="entry name" value="E1-E2_ATPase"/>
    <property type="match status" value="1"/>
</dbReference>
<dbReference type="PANTHER" id="PTHR43520:SF8">
    <property type="entry name" value="P-TYPE CU(+) TRANSPORTER"/>
    <property type="match status" value="1"/>
</dbReference>
<evidence type="ECO:0000256" key="2">
    <source>
        <dbReference type="ARBA" id="ARBA00006024"/>
    </source>
</evidence>
<feature type="transmembrane region" description="Helical" evidence="10">
    <location>
        <begin position="176"/>
        <end position="193"/>
    </location>
</feature>
<dbReference type="NCBIfam" id="TIGR01494">
    <property type="entry name" value="ATPase_P-type"/>
    <property type="match status" value="2"/>
</dbReference>
<evidence type="ECO:0000256" key="4">
    <source>
        <dbReference type="ARBA" id="ARBA00022723"/>
    </source>
</evidence>
<dbReference type="InterPro" id="IPR036163">
    <property type="entry name" value="HMA_dom_sf"/>
</dbReference>
<evidence type="ECO:0000256" key="6">
    <source>
        <dbReference type="ARBA" id="ARBA00022840"/>
    </source>
</evidence>
<feature type="transmembrane region" description="Helical" evidence="10">
    <location>
        <begin position="662"/>
        <end position="678"/>
    </location>
</feature>
<keyword evidence="3 10" id="KW-0812">Transmembrane</keyword>
<dbReference type="Pfam" id="PF00403">
    <property type="entry name" value="HMA"/>
    <property type="match status" value="1"/>
</dbReference>
<dbReference type="STRING" id="525909.Afer_1164"/>
<protein>
    <submittedName>
        <fullName evidence="13">Heavy metal translocating P-type ATPase</fullName>
    </submittedName>
</protein>
<organism evidence="13 14">
    <name type="scientific">Acidimicrobium ferrooxidans (strain DSM 10331 / JCM 15462 / NBRC 103882 / ICP)</name>
    <dbReference type="NCBI Taxonomy" id="525909"/>
    <lineage>
        <taxon>Bacteria</taxon>
        <taxon>Bacillati</taxon>
        <taxon>Actinomycetota</taxon>
        <taxon>Acidimicrobiia</taxon>
        <taxon>Acidimicrobiales</taxon>
        <taxon>Acidimicrobiaceae</taxon>
        <taxon>Acidimicrobium</taxon>
    </lineage>
</organism>
<keyword evidence="7" id="KW-1278">Translocase</keyword>
<evidence type="ECO:0000313" key="14">
    <source>
        <dbReference type="Proteomes" id="UP000000771"/>
    </source>
</evidence>
<keyword evidence="6 10" id="KW-0067">ATP-binding</keyword>
<dbReference type="PROSITE" id="PS50846">
    <property type="entry name" value="HMA_2"/>
    <property type="match status" value="1"/>
</dbReference>
<dbReference type="Gene3D" id="1.20.1110.10">
    <property type="entry name" value="Calcium-transporting ATPase, transmembrane domain"/>
    <property type="match status" value="1"/>
</dbReference>
<evidence type="ECO:0000256" key="11">
    <source>
        <dbReference type="SAM" id="MobiDB-lite"/>
    </source>
</evidence>
<dbReference type="Proteomes" id="UP000000771">
    <property type="component" value="Chromosome"/>
</dbReference>
<dbReference type="PRINTS" id="PR00119">
    <property type="entry name" value="CATATPASE"/>
</dbReference>
<dbReference type="InterPro" id="IPR036412">
    <property type="entry name" value="HAD-like_sf"/>
</dbReference>
<keyword evidence="4 10" id="KW-0479">Metal-binding</keyword>
<reference evidence="13 14" key="1">
    <citation type="journal article" date="2009" name="Stand. Genomic Sci.">
        <title>Complete genome sequence of Acidimicrobium ferrooxidans type strain (ICP).</title>
        <authorList>
            <person name="Clum A."/>
            <person name="Nolan M."/>
            <person name="Lang E."/>
            <person name="Glavina Del Rio T."/>
            <person name="Tice H."/>
            <person name="Copeland A."/>
            <person name="Cheng J.F."/>
            <person name="Lucas S."/>
            <person name="Chen F."/>
            <person name="Bruce D."/>
            <person name="Goodwin L."/>
            <person name="Pitluck S."/>
            <person name="Ivanova N."/>
            <person name="Mavrommatis K."/>
            <person name="Mikhailova N."/>
            <person name="Pati A."/>
            <person name="Chen A."/>
            <person name="Palaniappan K."/>
            <person name="Goker M."/>
            <person name="Spring S."/>
            <person name="Land M."/>
            <person name="Hauser L."/>
            <person name="Chang Y.J."/>
            <person name="Jeffries C.C."/>
            <person name="Chain P."/>
            <person name="Bristow J."/>
            <person name="Eisen J.A."/>
            <person name="Markowitz V."/>
            <person name="Hugenholtz P."/>
            <person name="Kyrpides N.C."/>
            <person name="Klenk H.P."/>
            <person name="Lapidus A."/>
        </authorList>
    </citation>
    <scope>NUCLEOTIDE SEQUENCE [LARGE SCALE GENOMIC DNA]</scope>
    <source>
        <strain evidence="14">DSM 10331 / JCM 15462 / NBRC 103882 / ICP</strain>
    </source>
</reference>
<dbReference type="CDD" id="cd00371">
    <property type="entry name" value="HMA"/>
    <property type="match status" value="1"/>
</dbReference>
<evidence type="ECO:0000259" key="12">
    <source>
        <dbReference type="PROSITE" id="PS50846"/>
    </source>
</evidence>
<evidence type="ECO:0000256" key="3">
    <source>
        <dbReference type="ARBA" id="ARBA00022692"/>
    </source>
</evidence>
<dbReference type="Gene3D" id="3.40.1110.10">
    <property type="entry name" value="Calcium-transporting ATPase, cytoplasmic domain N"/>
    <property type="match status" value="1"/>
</dbReference>
<dbReference type="Gene3D" id="3.30.70.100">
    <property type="match status" value="1"/>
</dbReference>
<comment type="subcellular location">
    <subcellularLocation>
        <location evidence="1">Cell membrane</location>
        <topology evidence="1">Multi-pass membrane protein</topology>
    </subcellularLocation>
</comment>
<dbReference type="GO" id="GO:0005524">
    <property type="term" value="F:ATP binding"/>
    <property type="evidence" value="ECO:0007669"/>
    <property type="project" value="UniProtKB-UniRule"/>
</dbReference>
<dbReference type="SUPFAM" id="SSF81653">
    <property type="entry name" value="Calcium ATPase, transduction domain A"/>
    <property type="match status" value="1"/>
</dbReference>
<comment type="similarity">
    <text evidence="2 10">Belongs to the cation transport ATPase (P-type) (TC 3.A.3) family. Type IB subfamily.</text>
</comment>
<dbReference type="Gene3D" id="2.70.150.10">
    <property type="entry name" value="Calcium-transporting ATPase, cytoplasmic transduction domain A"/>
    <property type="match status" value="1"/>
</dbReference>
<feature type="transmembrane region" description="Helical" evidence="10">
    <location>
        <begin position="89"/>
        <end position="107"/>
    </location>
</feature>
<dbReference type="InterPro" id="IPR023299">
    <property type="entry name" value="ATPase_P-typ_cyto_dom_N"/>
</dbReference>
<dbReference type="SUPFAM" id="SSF55008">
    <property type="entry name" value="HMA, heavy metal-associated domain"/>
    <property type="match status" value="1"/>
</dbReference>
<dbReference type="PANTHER" id="PTHR43520">
    <property type="entry name" value="ATP7, ISOFORM B"/>
    <property type="match status" value="1"/>
</dbReference>
<feature type="transmembrane region" description="Helical" evidence="10">
    <location>
        <begin position="356"/>
        <end position="383"/>
    </location>
</feature>
<dbReference type="GO" id="GO:0005507">
    <property type="term" value="F:copper ion binding"/>
    <property type="evidence" value="ECO:0007669"/>
    <property type="project" value="TreeGrafter"/>
</dbReference>
<evidence type="ECO:0000256" key="5">
    <source>
        <dbReference type="ARBA" id="ARBA00022741"/>
    </source>
</evidence>
<keyword evidence="5 10" id="KW-0547">Nucleotide-binding</keyword>
<dbReference type="KEGG" id="afo:Afer_1164"/>
<feature type="transmembrane region" description="Helical" evidence="10">
    <location>
        <begin position="684"/>
        <end position="702"/>
    </location>
</feature>
<dbReference type="Gene3D" id="3.40.50.1000">
    <property type="entry name" value="HAD superfamily/HAD-like"/>
    <property type="match status" value="1"/>
</dbReference>
<accession>C7LZD9</accession>
<dbReference type="InterPro" id="IPR059000">
    <property type="entry name" value="ATPase_P-type_domA"/>
</dbReference>
<gene>
    <name evidence="13" type="ordered locus">Afer_1164</name>
</gene>
<dbReference type="InterPro" id="IPR001757">
    <property type="entry name" value="P_typ_ATPase"/>
</dbReference>
<evidence type="ECO:0000313" key="13">
    <source>
        <dbReference type="EMBL" id="ACU54097.1"/>
    </source>
</evidence>
<dbReference type="InterPro" id="IPR023214">
    <property type="entry name" value="HAD_sf"/>
</dbReference>
<name>C7LZD9_ACIFD</name>
<feature type="transmembrane region" description="Helical" evidence="10">
    <location>
        <begin position="150"/>
        <end position="170"/>
    </location>
</feature>
<feature type="transmembrane region" description="Helical" evidence="10">
    <location>
        <begin position="328"/>
        <end position="350"/>
    </location>
</feature>
<feature type="region of interest" description="Disordered" evidence="11">
    <location>
        <begin position="453"/>
        <end position="472"/>
    </location>
</feature>
<evidence type="ECO:0000256" key="7">
    <source>
        <dbReference type="ARBA" id="ARBA00022967"/>
    </source>
</evidence>
<evidence type="ECO:0000256" key="10">
    <source>
        <dbReference type="RuleBase" id="RU362081"/>
    </source>
</evidence>